<dbReference type="PROSITE" id="PS50112">
    <property type="entry name" value="PAS"/>
    <property type="match status" value="1"/>
</dbReference>
<evidence type="ECO:0000256" key="5">
    <source>
        <dbReference type="PROSITE-ProRule" id="PRU00284"/>
    </source>
</evidence>
<keyword evidence="3 5" id="KW-0807">Transducer</keyword>
<dbReference type="PRINTS" id="PR00260">
    <property type="entry name" value="CHEMTRNSDUCR"/>
</dbReference>
<dbReference type="CDD" id="cd06225">
    <property type="entry name" value="HAMP"/>
    <property type="match status" value="1"/>
</dbReference>
<feature type="domain" description="HAMP" evidence="11">
    <location>
        <begin position="211"/>
        <end position="263"/>
    </location>
</feature>
<dbReference type="PANTHER" id="PTHR43531:SF11">
    <property type="entry name" value="METHYL-ACCEPTING CHEMOTAXIS PROTEIN 3"/>
    <property type="match status" value="1"/>
</dbReference>
<feature type="domain" description="Methyl-accepting transducer" evidence="9">
    <location>
        <begin position="492"/>
        <end position="707"/>
    </location>
</feature>
<proteinExistence type="inferred from homology"/>
<evidence type="ECO:0000256" key="4">
    <source>
        <dbReference type="ARBA" id="ARBA00029447"/>
    </source>
</evidence>
<dbReference type="SMART" id="SM00283">
    <property type="entry name" value="MA"/>
    <property type="match status" value="1"/>
</dbReference>
<dbReference type="Gene3D" id="1.20.120.1530">
    <property type="match status" value="1"/>
</dbReference>
<keyword evidence="8" id="KW-1133">Transmembrane helix</keyword>
<gene>
    <name evidence="12" type="ORF">D779_4002</name>
</gene>
<feature type="domain" description="PAS" evidence="10">
    <location>
        <begin position="300"/>
        <end position="344"/>
    </location>
</feature>
<sequence>MFSNIKIGLRLGLGFGLVSLLLIGIAVVGVSRLSVLHQDLDLVANDRYPKTALVTNVIDQVNTIARVVRNLYILDDSGQLETERKRMQEARSVIDDDLAKLAEGIRSEGGIARLAAVRESEMDAREAQDEYLRLLDEGRREEAKTFLVTRLRDGQRANFDSLYKLIEYQAGLMREASDSASATATLGRELMLGLAGFSVLLAFIIAYTVTRSVVRPLGQAVSAADRMAQGDFDFSIQTRAKDETGRLLTSVNKVQASLKGLIGETDRIAEAAVNGRLKVRGDSEKHTGDYRKLLEGLNAALDRITGFIDMIPNPAMVINRDYEIQYMNHAGAKLSGRTPGELVGTKCYDHFKTADCRTDRCACARAMTIDQVVGSETVARPGSEPLDISYTGVPVRDAAERMVGAFEIIVDQTDVKQAARVAAKVAEYQGAETTKLVAELRKLSEGDLDVVLSPASADAETRKVHETYSTIAQAVNETALKLAQIISDVRATASDMAAAADQVSMTAQSLSQGASEQAASVEETSASMEQISTSVAQNTENASVTDGVAAKAAKEAEQGGAVVKETASAMKQIAQKISIIDDIAYQTNLLALNAAIEAARAGEHGKGFAVVAAEVRKLAERSQEAAQEIGEVASSSVELAEKAGDLLDAIVPAITKTSDLVQEIAAASNEQSTGVSQINSAMGQLNQTTQQNASASEELAATAEQMTSRAEQLQSMMGFFKMGGDKAKVPAPDRPSAGVKVARAPESTQLARAPRAQPLGADFVTF</sequence>
<dbReference type="GO" id="GO:0007165">
    <property type="term" value="P:signal transduction"/>
    <property type="evidence" value="ECO:0007669"/>
    <property type="project" value="UniProtKB-KW"/>
</dbReference>
<dbReference type="InterPro" id="IPR024478">
    <property type="entry name" value="HlyB_4HB_MCP"/>
</dbReference>
<dbReference type="eggNOG" id="COG0840">
    <property type="taxonomic scope" value="Bacteria"/>
</dbReference>
<evidence type="ECO:0000256" key="8">
    <source>
        <dbReference type="SAM" id="Phobius"/>
    </source>
</evidence>
<dbReference type="SUPFAM" id="SSF58104">
    <property type="entry name" value="Methyl-accepting chemotaxis protein (MCP) signaling domain"/>
    <property type="match status" value="1"/>
</dbReference>
<feature type="transmembrane region" description="Helical" evidence="8">
    <location>
        <begin position="12"/>
        <end position="30"/>
    </location>
</feature>
<dbReference type="Proteomes" id="UP000019460">
    <property type="component" value="Unassembled WGS sequence"/>
</dbReference>
<feature type="coiled-coil region" evidence="6">
    <location>
        <begin position="117"/>
        <end position="144"/>
    </location>
</feature>
<keyword evidence="8" id="KW-0472">Membrane</keyword>
<dbReference type="GO" id="GO:0005886">
    <property type="term" value="C:plasma membrane"/>
    <property type="evidence" value="ECO:0007669"/>
    <property type="project" value="TreeGrafter"/>
</dbReference>
<dbReference type="InterPro" id="IPR013656">
    <property type="entry name" value="PAS_4"/>
</dbReference>
<evidence type="ECO:0000313" key="13">
    <source>
        <dbReference type="Proteomes" id="UP000019460"/>
    </source>
</evidence>
<protein>
    <submittedName>
        <fullName evidence="12">Methyl-accepting chemotaxis protein I (Serine chemoreceptor protein)</fullName>
    </submittedName>
</protein>
<dbReference type="PANTHER" id="PTHR43531">
    <property type="entry name" value="PROTEIN ICFG"/>
    <property type="match status" value="1"/>
</dbReference>
<dbReference type="CDD" id="cd00130">
    <property type="entry name" value="PAS"/>
    <property type="match status" value="1"/>
</dbReference>
<dbReference type="PROSITE" id="PS50111">
    <property type="entry name" value="CHEMOTAXIS_TRANSDUC_2"/>
    <property type="match status" value="1"/>
</dbReference>
<dbReference type="Pfam" id="PF12729">
    <property type="entry name" value="4HB_MCP_1"/>
    <property type="match status" value="1"/>
</dbReference>
<dbReference type="CDD" id="cd11386">
    <property type="entry name" value="MCP_signal"/>
    <property type="match status" value="1"/>
</dbReference>
<dbReference type="PROSITE" id="PS50885">
    <property type="entry name" value="HAMP"/>
    <property type="match status" value="1"/>
</dbReference>
<evidence type="ECO:0000259" key="9">
    <source>
        <dbReference type="PROSITE" id="PS50111"/>
    </source>
</evidence>
<evidence type="ECO:0000313" key="12">
    <source>
        <dbReference type="EMBL" id="EXJ13195.1"/>
    </source>
</evidence>
<accession>W9VS07</accession>
<keyword evidence="13" id="KW-1185">Reference proteome</keyword>
<feature type="region of interest" description="Disordered" evidence="7">
    <location>
        <begin position="725"/>
        <end position="766"/>
    </location>
</feature>
<dbReference type="GO" id="GO:0006935">
    <property type="term" value="P:chemotaxis"/>
    <property type="evidence" value="ECO:0007669"/>
    <property type="project" value="UniProtKB-KW"/>
</dbReference>
<evidence type="ECO:0000256" key="6">
    <source>
        <dbReference type="SAM" id="Coils"/>
    </source>
</evidence>
<comment type="subcellular location">
    <subcellularLocation>
        <location evidence="1">Membrane</location>
    </subcellularLocation>
</comment>
<keyword evidence="8" id="KW-0812">Transmembrane</keyword>
<dbReference type="Gene3D" id="1.10.287.950">
    <property type="entry name" value="Methyl-accepting chemotaxis protein"/>
    <property type="match status" value="1"/>
</dbReference>
<dbReference type="GO" id="GO:0004888">
    <property type="term" value="F:transmembrane signaling receptor activity"/>
    <property type="evidence" value="ECO:0007669"/>
    <property type="project" value="InterPro"/>
</dbReference>
<dbReference type="EMBL" id="AONC01000082">
    <property type="protein sequence ID" value="EXJ13195.1"/>
    <property type="molecule type" value="Genomic_DNA"/>
</dbReference>
<dbReference type="AlphaFoldDB" id="W9VS07"/>
<reference evidence="12 13" key="1">
    <citation type="submission" date="2012-11" db="EMBL/GenBank/DDBJ databases">
        <title>Genome assembly of Thiorhodococcus sp. AK35.</title>
        <authorList>
            <person name="Nupur N."/>
            <person name="Khatri I."/>
            <person name="Subramanian S."/>
            <person name="Pinnaka A."/>
        </authorList>
    </citation>
    <scope>NUCLEOTIDE SEQUENCE [LARGE SCALE GENOMIC DNA]</scope>
    <source>
        <strain evidence="12 13">AK35</strain>
    </source>
</reference>
<keyword evidence="2" id="KW-0145">Chemotaxis</keyword>
<dbReference type="eggNOG" id="COG4564">
    <property type="taxonomic scope" value="Bacteria"/>
</dbReference>
<dbReference type="SMART" id="SM00091">
    <property type="entry name" value="PAS"/>
    <property type="match status" value="1"/>
</dbReference>
<name>W9VS07_9GAMM</name>
<dbReference type="Pfam" id="PF00672">
    <property type="entry name" value="HAMP"/>
    <property type="match status" value="1"/>
</dbReference>
<evidence type="ECO:0000256" key="7">
    <source>
        <dbReference type="SAM" id="MobiDB-lite"/>
    </source>
</evidence>
<dbReference type="Pfam" id="PF00015">
    <property type="entry name" value="MCPsignal"/>
    <property type="match status" value="1"/>
</dbReference>
<feature type="coiled-coil region" evidence="6">
    <location>
        <begin position="678"/>
        <end position="716"/>
    </location>
</feature>
<dbReference type="InterPro" id="IPR000014">
    <property type="entry name" value="PAS"/>
</dbReference>
<dbReference type="InterPro" id="IPR035965">
    <property type="entry name" value="PAS-like_dom_sf"/>
</dbReference>
<dbReference type="InterPro" id="IPR047347">
    <property type="entry name" value="YvaQ-like_sensor"/>
</dbReference>
<dbReference type="SUPFAM" id="SSF158472">
    <property type="entry name" value="HAMP domain-like"/>
    <property type="match status" value="1"/>
</dbReference>
<dbReference type="FunFam" id="1.10.287.950:FF:000001">
    <property type="entry name" value="Methyl-accepting chemotaxis sensory transducer"/>
    <property type="match status" value="1"/>
</dbReference>
<evidence type="ECO:0000256" key="1">
    <source>
        <dbReference type="ARBA" id="ARBA00004370"/>
    </source>
</evidence>
<dbReference type="InterPro" id="IPR004090">
    <property type="entry name" value="Chemotax_Me-accpt_rcpt"/>
</dbReference>
<dbReference type="SMART" id="SM00304">
    <property type="entry name" value="HAMP"/>
    <property type="match status" value="2"/>
</dbReference>
<comment type="similarity">
    <text evidence="4">Belongs to the methyl-accepting chemotaxis (MCP) protein family.</text>
</comment>
<evidence type="ECO:0000256" key="2">
    <source>
        <dbReference type="ARBA" id="ARBA00022500"/>
    </source>
</evidence>
<dbReference type="InterPro" id="IPR003660">
    <property type="entry name" value="HAMP_dom"/>
</dbReference>
<evidence type="ECO:0000259" key="11">
    <source>
        <dbReference type="PROSITE" id="PS50885"/>
    </source>
</evidence>
<organism evidence="12 13">
    <name type="scientific">Imhoffiella purpurea</name>
    <dbReference type="NCBI Taxonomy" id="1249627"/>
    <lineage>
        <taxon>Bacteria</taxon>
        <taxon>Pseudomonadati</taxon>
        <taxon>Pseudomonadota</taxon>
        <taxon>Gammaproteobacteria</taxon>
        <taxon>Chromatiales</taxon>
        <taxon>Chromatiaceae</taxon>
        <taxon>Imhoffiella</taxon>
    </lineage>
</organism>
<dbReference type="Gene3D" id="3.30.450.20">
    <property type="entry name" value="PAS domain"/>
    <property type="match status" value="1"/>
</dbReference>
<evidence type="ECO:0000259" key="10">
    <source>
        <dbReference type="PROSITE" id="PS50112"/>
    </source>
</evidence>
<dbReference type="STRING" id="1249627.D779_4002"/>
<dbReference type="SUPFAM" id="SSF55785">
    <property type="entry name" value="PYP-like sensor domain (PAS domain)"/>
    <property type="match status" value="1"/>
</dbReference>
<dbReference type="PATRIC" id="fig|1249627.3.peg.4065"/>
<evidence type="ECO:0000256" key="3">
    <source>
        <dbReference type="ARBA" id="ARBA00023224"/>
    </source>
</evidence>
<comment type="caution">
    <text evidence="12">The sequence shown here is derived from an EMBL/GenBank/DDBJ whole genome shotgun (WGS) entry which is preliminary data.</text>
</comment>
<keyword evidence="6" id="KW-0175">Coiled coil</keyword>
<dbReference type="RefSeq" id="WP_052348312.1">
    <property type="nucleotide sequence ID" value="NZ_AONC01000082.1"/>
</dbReference>
<dbReference type="CDD" id="cd19411">
    <property type="entry name" value="MCP2201-like_sensor"/>
    <property type="match status" value="1"/>
</dbReference>
<dbReference type="InterPro" id="IPR051310">
    <property type="entry name" value="MCP_chemotaxis"/>
</dbReference>
<dbReference type="InterPro" id="IPR004089">
    <property type="entry name" value="MCPsignal_dom"/>
</dbReference>
<dbReference type="OrthoDB" id="5751409at2"/>
<dbReference type="Pfam" id="PF08448">
    <property type="entry name" value="PAS_4"/>
    <property type="match status" value="1"/>
</dbReference>
<keyword evidence="12" id="KW-0675">Receptor</keyword>